<evidence type="ECO:0000313" key="3">
    <source>
        <dbReference type="Proteomes" id="UP000510788"/>
    </source>
</evidence>
<feature type="coiled-coil region" evidence="1">
    <location>
        <begin position="149"/>
        <end position="176"/>
    </location>
</feature>
<protein>
    <submittedName>
        <fullName evidence="2">Type I-E CRISPR-associated protein Cas7/Cse4/CasC</fullName>
    </submittedName>
</protein>
<dbReference type="Proteomes" id="UP000510788">
    <property type="component" value="Chromosome"/>
</dbReference>
<evidence type="ECO:0000256" key="1">
    <source>
        <dbReference type="SAM" id="Coils"/>
    </source>
</evidence>
<dbReference type="InterPro" id="IPR010148">
    <property type="entry name" value="CRISPR-assoc_prot_CT1975"/>
</dbReference>
<dbReference type="AlphaFoldDB" id="A0A9X7Y6E2"/>
<reference evidence="2 3" key="1">
    <citation type="submission" date="2020-01" db="EMBL/GenBank/DDBJ databases">
        <title>Complete and circular genome sequences of six lactobacillus isolates from horses.</title>
        <authorList>
            <person name="Hassan H.M."/>
        </authorList>
    </citation>
    <scope>NUCLEOTIDE SEQUENCE [LARGE SCALE GENOMIC DNA]</scope>
    <source>
        <strain evidence="2 3">3DG</strain>
    </source>
</reference>
<evidence type="ECO:0000313" key="2">
    <source>
        <dbReference type="EMBL" id="QLL68341.1"/>
    </source>
</evidence>
<dbReference type="NCBIfam" id="TIGR01869">
    <property type="entry name" value="casC_Cse4"/>
    <property type="match status" value="1"/>
</dbReference>
<gene>
    <name evidence="2" type="primary">cas7e</name>
    <name evidence="2" type="ORF">GTO82_05595</name>
</gene>
<keyword evidence="1" id="KW-0175">Coiled coil</keyword>
<name>A0A9X7Y6E2_LACJH</name>
<dbReference type="EMBL" id="CP047409">
    <property type="protein sequence ID" value="QLL68341.1"/>
    <property type="molecule type" value="Genomic_DNA"/>
</dbReference>
<accession>A0A9X7Y6E2</accession>
<dbReference type="Pfam" id="PF09344">
    <property type="entry name" value="Cas_CT1975"/>
    <property type="match status" value="1"/>
</dbReference>
<dbReference type="RefSeq" id="WP_180872825.1">
    <property type="nucleotide sequence ID" value="NZ_CP047409.1"/>
</dbReference>
<organism evidence="2 3">
    <name type="scientific">Lactobacillus johnsonii</name>
    <dbReference type="NCBI Taxonomy" id="33959"/>
    <lineage>
        <taxon>Bacteria</taxon>
        <taxon>Bacillati</taxon>
        <taxon>Bacillota</taxon>
        <taxon>Bacilli</taxon>
        <taxon>Lactobacillales</taxon>
        <taxon>Lactobacillaceae</taxon>
        <taxon>Lactobacillus</taxon>
    </lineage>
</organism>
<sequence>MTKNNLYVDIHVLQTVPSSNINRDDTGAPKTAIYGGATRSRVSSQSWKKAIREGFKKDSKEHDWLNGFRTKRTATLLAKELMKQDSSLSFDDARKKAKEVLSNMGLKFDKAKKNDKSNDKDFETKVLLFFSPSQLRKLAEYILNNDEINKIDELDKKEATKVLKEAKKELDRNQSLDLALFGRMVADDPELNVEASAQVAHAISTHEVVPEFDFFTAVDDAKTSEESGSAMLGTLEYNSSTLYRYANVNMNELIHNLGEELAQIGLKEFIKNFALTMPTGHQNSYANKTLPQYILVTIREDTPVNLISAFERPIQSNNGYAKKSIEQLEAEFDSTSSWIGEPLASFVHANKGFVTTVGERKTNIDELLNDVSTVVAKRVENEDTDD</sequence>
<proteinExistence type="predicted"/>